<dbReference type="PANTHER" id="PTHR34724:SF2">
    <property type="entry name" value="OS12G0596101 PROTEIN"/>
    <property type="match status" value="1"/>
</dbReference>
<proteinExistence type="predicted"/>
<sequence length="56" mass="6224">MCMKTTCAKCQKTTWFGCGLHIPSVLDGVAEEERCSCEPKVERDGKQYPPKGVSPY</sequence>
<gene>
    <name evidence="1" type="ORF">QTJ16_006561</name>
</gene>
<dbReference type="Proteomes" id="UP001285354">
    <property type="component" value="Unassembled WGS sequence"/>
</dbReference>
<reference evidence="1" key="1">
    <citation type="submission" date="2023-06" db="EMBL/GenBank/DDBJ databases">
        <title>Draft genome of Marssonina rosae.</title>
        <authorList>
            <person name="Cheng Q."/>
        </authorList>
    </citation>
    <scope>NUCLEOTIDE SEQUENCE</scope>
    <source>
        <strain evidence="1">R4</strain>
    </source>
</reference>
<dbReference type="PANTHER" id="PTHR34724">
    <property type="entry name" value="OS12G0596101 PROTEIN"/>
    <property type="match status" value="1"/>
</dbReference>
<dbReference type="EMBL" id="JAUBYV010000011">
    <property type="protein sequence ID" value="KAK2623927.1"/>
    <property type="molecule type" value="Genomic_DNA"/>
</dbReference>
<evidence type="ECO:0000313" key="2">
    <source>
        <dbReference type="Proteomes" id="UP001285354"/>
    </source>
</evidence>
<dbReference type="AlphaFoldDB" id="A0AAD9WA00"/>
<protein>
    <submittedName>
        <fullName evidence="1">Uncharacterized protein</fullName>
    </submittedName>
</protein>
<keyword evidence="2" id="KW-1185">Reference proteome</keyword>
<organism evidence="1 2">
    <name type="scientific">Diplocarpon rosae</name>
    <dbReference type="NCBI Taxonomy" id="946125"/>
    <lineage>
        <taxon>Eukaryota</taxon>
        <taxon>Fungi</taxon>
        <taxon>Dikarya</taxon>
        <taxon>Ascomycota</taxon>
        <taxon>Pezizomycotina</taxon>
        <taxon>Leotiomycetes</taxon>
        <taxon>Helotiales</taxon>
        <taxon>Drepanopezizaceae</taxon>
        <taxon>Diplocarpon</taxon>
    </lineage>
</organism>
<accession>A0AAD9WA00</accession>
<comment type="caution">
    <text evidence="1">The sequence shown here is derived from an EMBL/GenBank/DDBJ whole genome shotgun (WGS) entry which is preliminary data.</text>
</comment>
<name>A0AAD9WA00_9HELO</name>
<evidence type="ECO:0000313" key="1">
    <source>
        <dbReference type="EMBL" id="KAK2623927.1"/>
    </source>
</evidence>